<dbReference type="GO" id="GO:0006520">
    <property type="term" value="P:amino acid metabolic process"/>
    <property type="evidence" value="ECO:0007669"/>
    <property type="project" value="InterPro"/>
</dbReference>
<dbReference type="InterPro" id="IPR004839">
    <property type="entry name" value="Aminotransferase_I/II_large"/>
</dbReference>
<comment type="similarity">
    <text evidence="2">Belongs to the class-I pyridoxal-phosphate-dependent aminotransferase family.</text>
</comment>
<name>A0A497JI59_9ARCH</name>
<dbReference type="GO" id="GO:0008483">
    <property type="term" value="F:transaminase activity"/>
    <property type="evidence" value="ECO:0007669"/>
    <property type="project" value="UniProtKB-KW"/>
</dbReference>
<dbReference type="PANTHER" id="PTHR46383:SF3">
    <property type="entry name" value="ASPARTATE AMINOTRANSFERASE-RELATED"/>
    <property type="match status" value="1"/>
</dbReference>
<dbReference type="InterPro" id="IPR015422">
    <property type="entry name" value="PyrdxlP-dep_Trfase_small"/>
</dbReference>
<dbReference type="SUPFAM" id="SSF53383">
    <property type="entry name" value="PLP-dependent transferases"/>
    <property type="match status" value="1"/>
</dbReference>
<dbReference type="InterPro" id="IPR050596">
    <property type="entry name" value="AspAT/PAT-like"/>
</dbReference>
<evidence type="ECO:0000259" key="7">
    <source>
        <dbReference type="Pfam" id="PF00155"/>
    </source>
</evidence>
<dbReference type="GO" id="GO:0030170">
    <property type="term" value="F:pyridoxal phosphate binding"/>
    <property type="evidence" value="ECO:0007669"/>
    <property type="project" value="InterPro"/>
</dbReference>
<comment type="caution">
    <text evidence="8">The sequence shown here is derived from an EMBL/GenBank/DDBJ whole genome shotgun (WGS) entry which is preliminary data.</text>
</comment>
<evidence type="ECO:0000256" key="2">
    <source>
        <dbReference type="ARBA" id="ARBA00007441"/>
    </source>
</evidence>
<evidence type="ECO:0000313" key="8">
    <source>
        <dbReference type="EMBL" id="RLG70980.1"/>
    </source>
</evidence>
<comment type="cofactor">
    <cofactor evidence="1">
        <name>pyridoxal 5'-phosphate</name>
        <dbReference type="ChEBI" id="CHEBI:597326"/>
    </cofactor>
</comment>
<dbReference type="Gene3D" id="3.90.1150.10">
    <property type="entry name" value="Aspartate Aminotransferase, domain 1"/>
    <property type="match status" value="1"/>
</dbReference>
<dbReference type="InterPro" id="IPR015424">
    <property type="entry name" value="PyrdxlP-dep_Trfase"/>
</dbReference>
<accession>A0A497JI59</accession>
<sequence length="347" mass="39320">FIVKHSCKALAEGETHYSPPGGRIELKEAFAEKLKKENKIKVDSLNEILVTNGSTEGILLGLICLLDPGEECLVPDPGFLAYKPTVEMLNCFAVSMKLNEETGFQIDLDATKKAISKRTRCVILNTPANPTGTVFKRKFLEELADIVVENELIVLSDEAYEKLVYNDAKHISFASLNGMEEYTLSLFTCSKSFAMPGLRIGLLHGPEWLIKAMTRVKLYTTLCAPTPFQLAAAKALKSKQMKKETEKMRKEYARRRKLVLKRIDEIDGLEIKVKPEGAFYAFPRFYAKMDSFKFAEYILQKAKVLVVPGVEFGKEGERFIRMSYATAYHLIEKAMDRIEKAMKKLKY</sequence>
<protein>
    <submittedName>
        <fullName evidence="8">Pyridoxal phosphate-dependent aminotransferase</fullName>
    </submittedName>
</protein>
<dbReference type="CDD" id="cd00609">
    <property type="entry name" value="AAT_like"/>
    <property type="match status" value="1"/>
</dbReference>
<evidence type="ECO:0000256" key="6">
    <source>
        <dbReference type="ARBA" id="ARBA00022898"/>
    </source>
</evidence>
<keyword evidence="5 8" id="KW-0808">Transferase</keyword>
<dbReference type="EMBL" id="QMWP01000018">
    <property type="protein sequence ID" value="RLG70980.1"/>
    <property type="molecule type" value="Genomic_DNA"/>
</dbReference>
<evidence type="ECO:0000256" key="4">
    <source>
        <dbReference type="ARBA" id="ARBA00022576"/>
    </source>
</evidence>
<feature type="domain" description="Aminotransferase class I/classII large" evidence="7">
    <location>
        <begin position="12"/>
        <end position="338"/>
    </location>
</feature>
<dbReference type="Proteomes" id="UP000278031">
    <property type="component" value="Unassembled WGS sequence"/>
</dbReference>
<evidence type="ECO:0000256" key="3">
    <source>
        <dbReference type="ARBA" id="ARBA00011738"/>
    </source>
</evidence>
<reference evidence="8 9" key="1">
    <citation type="submission" date="2018-06" db="EMBL/GenBank/DDBJ databases">
        <title>Extensive metabolic versatility and redundancy in microbially diverse, dynamic hydrothermal sediments.</title>
        <authorList>
            <person name="Dombrowski N."/>
            <person name="Teske A."/>
            <person name="Baker B.J."/>
        </authorList>
    </citation>
    <scope>NUCLEOTIDE SEQUENCE [LARGE SCALE GENOMIC DNA]</scope>
    <source>
        <strain evidence="8">B51_G17</strain>
    </source>
</reference>
<gene>
    <name evidence="8" type="ORF">DRO04_00795</name>
</gene>
<dbReference type="PANTHER" id="PTHR46383">
    <property type="entry name" value="ASPARTATE AMINOTRANSFERASE"/>
    <property type="match status" value="1"/>
</dbReference>
<evidence type="ECO:0000256" key="1">
    <source>
        <dbReference type="ARBA" id="ARBA00001933"/>
    </source>
</evidence>
<comment type="subunit">
    <text evidence="3">Homodimer.</text>
</comment>
<dbReference type="InterPro" id="IPR015421">
    <property type="entry name" value="PyrdxlP-dep_Trfase_major"/>
</dbReference>
<organism evidence="8 9">
    <name type="scientific">Candidatus Iainarchaeum sp</name>
    <dbReference type="NCBI Taxonomy" id="3101447"/>
    <lineage>
        <taxon>Archaea</taxon>
        <taxon>Candidatus Iainarchaeota</taxon>
        <taxon>Candidatus Iainarchaeia</taxon>
        <taxon>Candidatus Iainarchaeales</taxon>
        <taxon>Candidatus Iainarchaeaceae</taxon>
        <taxon>Candidatus Iainarchaeum</taxon>
    </lineage>
</organism>
<dbReference type="Pfam" id="PF00155">
    <property type="entry name" value="Aminotran_1_2"/>
    <property type="match status" value="1"/>
</dbReference>
<dbReference type="Gene3D" id="3.40.640.10">
    <property type="entry name" value="Type I PLP-dependent aspartate aminotransferase-like (Major domain)"/>
    <property type="match status" value="1"/>
</dbReference>
<keyword evidence="4 8" id="KW-0032">Aminotransferase</keyword>
<keyword evidence="6" id="KW-0663">Pyridoxal phosphate</keyword>
<evidence type="ECO:0000256" key="5">
    <source>
        <dbReference type="ARBA" id="ARBA00022679"/>
    </source>
</evidence>
<evidence type="ECO:0000313" key="9">
    <source>
        <dbReference type="Proteomes" id="UP000278031"/>
    </source>
</evidence>
<dbReference type="AlphaFoldDB" id="A0A497JI59"/>
<proteinExistence type="inferred from homology"/>
<feature type="non-terminal residue" evidence="8">
    <location>
        <position position="1"/>
    </location>
</feature>